<feature type="transmembrane region" description="Helical" evidence="9">
    <location>
        <begin position="466"/>
        <end position="484"/>
    </location>
</feature>
<keyword evidence="3" id="KW-1003">Cell membrane</keyword>
<feature type="transmembrane region" description="Helical" evidence="9">
    <location>
        <begin position="401"/>
        <end position="419"/>
    </location>
</feature>
<feature type="transmembrane region" description="Helical" evidence="9">
    <location>
        <begin position="425"/>
        <end position="445"/>
    </location>
</feature>
<dbReference type="Pfam" id="PF06808">
    <property type="entry name" value="DctM"/>
    <property type="match status" value="1"/>
</dbReference>
<feature type="transmembrane region" description="Helical" evidence="9">
    <location>
        <begin position="546"/>
        <end position="567"/>
    </location>
</feature>
<feature type="transmembrane region" description="Helical" evidence="9">
    <location>
        <begin position="587"/>
        <end position="611"/>
    </location>
</feature>
<reference evidence="12 13" key="1">
    <citation type="submission" date="2016-11" db="EMBL/GenBank/DDBJ databases">
        <authorList>
            <person name="Jaros S."/>
            <person name="Januszkiewicz K."/>
            <person name="Wedrychowicz H."/>
        </authorList>
    </citation>
    <scope>NUCLEOTIDE SEQUENCE [LARGE SCALE GENOMIC DNA]</scope>
    <source>
        <strain evidence="12 13">GAS242</strain>
    </source>
</reference>
<feature type="transmembrane region" description="Helical" evidence="9">
    <location>
        <begin position="18"/>
        <end position="45"/>
    </location>
</feature>
<evidence type="ECO:0000256" key="3">
    <source>
        <dbReference type="ARBA" id="ARBA00022475"/>
    </source>
</evidence>
<evidence type="ECO:0000313" key="13">
    <source>
        <dbReference type="Proteomes" id="UP000190675"/>
    </source>
</evidence>
<feature type="transmembrane region" description="Helical" evidence="9">
    <location>
        <begin position="504"/>
        <end position="534"/>
    </location>
</feature>
<organism evidence="12 13">
    <name type="scientific">Bradyrhizobium erythrophlei</name>
    <dbReference type="NCBI Taxonomy" id="1437360"/>
    <lineage>
        <taxon>Bacteria</taxon>
        <taxon>Pseudomonadati</taxon>
        <taxon>Pseudomonadota</taxon>
        <taxon>Alphaproteobacteria</taxon>
        <taxon>Hyphomicrobiales</taxon>
        <taxon>Nitrobacteraceae</taxon>
        <taxon>Bradyrhizobium</taxon>
    </lineage>
</organism>
<dbReference type="InterPro" id="IPR004681">
    <property type="entry name" value="TRAP_DctM"/>
</dbReference>
<feature type="transmembrane region" description="Helical" evidence="9">
    <location>
        <begin position="137"/>
        <end position="157"/>
    </location>
</feature>
<keyword evidence="2 8" id="KW-0813">Transport</keyword>
<evidence type="ECO:0000313" key="12">
    <source>
        <dbReference type="EMBL" id="SHG02396.1"/>
    </source>
</evidence>
<proteinExistence type="predicted"/>
<keyword evidence="4 8" id="KW-0997">Cell inner membrane</keyword>
<dbReference type="Pfam" id="PF04290">
    <property type="entry name" value="DctQ"/>
    <property type="match status" value="1"/>
</dbReference>
<dbReference type="RefSeq" id="WP_079563969.1">
    <property type="nucleotide sequence ID" value="NZ_LT670818.1"/>
</dbReference>
<dbReference type="EMBL" id="LT670818">
    <property type="protein sequence ID" value="SHG02396.1"/>
    <property type="molecule type" value="Genomic_DNA"/>
</dbReference>
<feature type="transmembrane region" description="Helical" evidence="9">
    <location>
        <begin position="244"/>
        <end position="265"/>
    </location>
</feature>
<dbReference type="GO" id="GO:0022857">
    <property type="term" value="F:transmembrane transporter activity"/>
    <property type="evidence" value="ECO:0007669"/>
    <property type="project" value="UniProtKB-UniRule"/>
</dbReference>
<accession>A0A1M5GFC1</accession>
<keyword evidence="6 9" id="KW-1133">Transmembrane helix</keyword>
<dbReference type="PANTHER" id="PTHR33362:SF2">
    <property type="entry name" value="TRAP TRANSPORTER LARGE PERMEASE PROTEIN"/>
    <property type="match status" value="1"/>
</dbReference>
<dbReference type="AlphaFoldDB" id="A0A1M5GFC1"/>
<dbReference type="OrthoDB" id="7847241at2"/>
<evidence type="ECO:0000259" key="11">
    <source>
        <dbReference type="Pfam" id="PF06808"/>
    </source>
</evidence>
<keyword evidence="5 9" id="KW-0812">Transmembrane</keyword>
<dbReference type="InterPro" id="IPR010656">
    <property type="entry name" value="DctM"/>
</dbReference>
<dbReference type="NCBIfam" id="TIGR00786">
    <property type="entry name" value="dctM"/>
    <property type="match status" value="1"/>
</dbReference>
<evidence type="ECO:0000259" key="10">
    <source>
        <dbReference type="Pfam" id="PF04290"/>
    </source>
</evidence>
<feature type="transmembrane region" description="Helical" evidence="9">
    <location>
        <begin position="201"/>
        <end position="224"/>
    </location>
</feature>
<dbReference type="GO" id="GO:0005886">
    <property type="term" value="C:plasma membrane"/>
    <property type="evidence" value="ECO:0007669"/>
    <property type="project" value="UniProtKB-SubCell"/>
</dbReference>
<evidence type="ECO:0000256" key="2">
    <source>
        <dbReference type="ARBA" id="ARBA00022448"/>
    </source>
</evidence>
<keyword evidence="7 9" id="KW-0472">Membrane</keyword>
<feature type="transmembrane region" description="Helical" evidence="9">
    <location>
        <begin position="96"/>
        <end position="117"/>
    </location>
</feature>
<feature type="transmembrane region" description="Helical" evidence="9">
    <location>
        <begin position="327"/>
        <end position="353"/>
    </location>
</feature>
<dbReference type="PANTHER" id="PTHR33362">
    <property type="entry name" value="SIALIC ACID TRAP TRANSPORTER PERMEASE PROTEIN SIAT-RELATED"/>
    <property type="match status" value="1"/>
</dbReference>
<feature type="transmembrane region" description="Helical" evidence="9">
    <location>
        <begin position="359"/>
        <end position="381"/>
    </location>
</feature>
<evidence type="ECO:0000256" key="6">
    <source>
        <dbReference type="ARBA" id="ARBA00022989"/>
    </source>
</evidence>
<dbReference type="InterPro" id="IPR055348">
    <property type="entry name" value="DctQ"/>
</dbReference>
<evidence type="ECO:0000256" key="4">
    <source>
        <dbReference type="ARBA" id="ARBA00022519"/>
    </source>
</evidence>
<gene>
    <name evidence="12" type="ORF">SAMN05444169_0112</name>
</gene>
<evidence type="ECO:0000256" key="7">
    <source>
        <dbReference type="ARBA" id="ARBA00023136"/>
    </source>
</evidence>
<comment type="subcellular location">
    <subcellularLocation>
        <location evidence="1 8">Cell inner membrane</location>
        <topology evidence="1 8">Multi-pass membrane protein</topology>
    </subcellularLocation>
</comment>
<dbReference type="Proteomes" id="UP000190675">
    <property type="component" value="Chromosome I"/>
</dbReference>
<feature type="transmembrane region" description="Helical" evidence="9">
    <location>
        <begin position="164"/>
        <end position="181"/>
    </location>
</feature>
<protein>
    <submittedName>
        <fullName evidence="12">TRAP transporter, DctM subunit</fullName>
    </submittedName>
</protein>
<evidence type="ECO:0000256" key="9">
    <source>
        <dbReference type="SAM" id="Phobius"/>
    </source>
</evidence>
<evidence type="ECO:0000256" key="5">
    <source>
        <dbReference type="ARBA" id="ARBA00022692"/>
    </source>
</evidence>
<sequence length="617" mass="63776">MLGAAPTQRGGDRIIAALLLLSDATAAILLAADLLVVCGSVLLRFLFNAPVEWADDVARGLMVGSSFFGAASALARSENLGVAFFVDMLPAGIRRTVDAVGALLTSIIAGYVAFNAIKLGWLTTGQTSGSGLPLELTFYPMGVGALFMTVFAGHLLLRRSFRDTLAGAVATGLVVGAYLAWDGLAPASVPSSGTLMLAGFFVTLFGGLPIGFALALAALTFIWVEGTLPGVIFAQQMARGIDNFVLLAIPFFILVGYLMEANGMSVRLIELLQRAVGHMRGGLNVVMVTSMVLFSGISGSKMADVAAVGSVLIPAARRSRQNPGSAVALLAASAVMAETIPPCINLIILGFVANLSIGGLFVAGLLPAGLMALALIAVSVIFGKSRVSRVEAEPRPPMSGLWSGAIASFGLIFMIFAGFKSGFATATEISAFAVLYAIVIGSLVFRELSPRTAAHSFVQAATRSGLVLFIVAAAQSVAFILTLQQVPHAVGETMLSLSGTHGTWMFMLLSIAVLIVMGSVLEGAAALIIFGPLLLPVAVRLGVDPLHFGVVLVIAMGIGLFAPPLGLGLYGACLIGNVPIEQTVKPIIGYLGLLLLCLLVIAFVPAISTALPRAFGY</sequence>
<feature type="domain" description="TRAP C4-dicarboxylate transport system permease DctM subunit" evidence="11">
    <location>
        <begin position="198"/>
        <end position="607"/>
    </location>
</feature>
<feature type="transmembrane region" description="Helical" evidence="9">
    <location>
        <begin position="285"/>
        <end position="315"/>
    </location>
</feature>
<name>A0A1M5GFC1_9BRAD</name>
<comment type="function">
    <text evidence="8">Part of the tripartite ATP-independent periplasmic (TRAP) transport system.</text>
</comment>
<feature type="domain" description="Tripartite ATP-independent periplasmic transporters DctQ component" evidence="10">
    <location>
        <begin position="34"/>
        <end position="159"/>
    </location>
</feature>
<evidence type="ECO:0000256" key="1">
    <source>
        <dbReference type="ARBA" id="ARBA00004429"/>
    </source>
</evidence>
<evidence type="ECO:0000256" key="8">
    <source>
        <dbReference type="RuleBase" id="RU369079"/>
    </source>
</evidence>